<dbReference type="SUPFAM" id="SSF50156">
    <property type="entry name" value="PDZ domain-like"/>
    <property type="match status" value="1"/>
</dbReference>
<dbReference type="Proteomes" id="UP000440578">
    <property type="component" value="Unassembled WGS sequence"/>
</dbReference>
<name>A0A6A4W773_AMPAM</name>
<dbReference type="AlphaFoldDB" id="A0A6A4W773"/>
<dbReference type="PROSITE" id="PS50106">
    <property type="entry name" value="PDZ"/>
    <property type="match status" value="1"/>
</dbReference>
<proteinExistence type="predicted"/>
<accession>A0A6A4W773</accession>
<evidence type="ECO:0000313" key="3">
    <source>
        <dbReference type="Proteomes" id="UP000440578"/>
    </source>
</evidence>
<comment type="caution">
    <text evidence="2">The sequence shown here is derived from an EMBL/GenBank/DDBJ whole genome shotgun (WGS) entry which is preliminary data.</text>
</comment>
<organism evidence="2 3">
    <name type="scientific">Amphibalanus amphitrite</name>
    <name type="common">Striped barnacle</name>
    <name type="synonym">Balanus amphitrite</name>
    <dbReference type="NCBI Taxonomy" id="1232801"/>
    <lineage>
        <taxon>Eukaryota</taxon>
        <taxon>Metazoa</taxon>
        <taxon>Ecdysozoa</taxon>
        <taxon>Arthropoda</taxon>
        <taxon>Crustacea</taxon>
        <taxon>Multicrustacea</taxon>
        <taxon>Cirripedia</taxon>
        <taxon>Thoracica</taxon>
        <taxon>Thoracicalcarea</taxon>
        <taxon>Balanomorpha</taxon>
        <taxon>Balanoidea</taxon>
        <taxon>Balanidae</taxon>
        <taxon>Amphibalaninae</taxon>
        <taxon>Amphibalanus</taxon>
    </lineage>
</organism>
<dbReference type="OrthoDB" id="6378296at2759"/>
<dbReference type="InterPro" id="IPR036034">
    <property type="entry name" value="PDZ_sf"/>
</dbReference>
<evidence type="ECO:0000259" key="1">
    <source>
        <dbReference type="PROSITE" id="PS50106"/>
    </source>
</evidence>
<dbReference type="EMBL" id="VIIS01000966">
    <property type="protein sequence ID" value="KAF0303216.1"/>
    <property type="molecule type" value="Genomic_DNA"/>
</dbReference>
<keyword evidence="3" id="KW-1185">Reference proteome</keyword>
<dbReference type="InterPro" id="IPR001478">
    <property type="entry name" value="PDZ"/>
</dbReference>
<reference evidence="2 3" key="1">
    <citation type="submission" date="2019-07" db="EMBL/GenBank/DDBJ databases">
        <title>Draft genome assembly of a fouling barnacle, Amphibalanus amphitrite (Darwin, 1854): The first reference genome for Thecostraca.</title>
        <authorList>
            <person name="Kim W."/>
        </authorList>
    </citation>
    <scope>NUCLEOTIDE SEQUENCE [LARGE SCALE GENOMIC DNA]</scope>
    <source>
        <strain evidence="2">SNU_AA5</strain>
        <tissue evidence="2">Soma without cirri and trophi</tissue>
    </source>
</reference>
<protein>
    <submittedName>
        <fullName evidence="2">InaD-like protein</fullName>
    </submittedName>
</protein>
<gene>
    <name evidence="2" type="primary">PATJ</name>
    <name evidence="2" type="ORF">FJT64_024793</name>
</gene>
<feature type="domain" description="PDZ" evidence="1">
    <location>
        <begin position="20"/>
        <end position="71"/>
    </location>
</feature>
<dbReference type="Gene3D" id="2.30.42.10">
    <property type="match status" value="1"/>
</dbReference>
<evidence type="ECO:0000313" key="2">
    <source>
        <dbReference type="EMBL" id="KAF0303216.1"/>
    </source>
</evidence>
<dbReference type="Pfam" id="PF00595">
    <property type="entry name" value="PDZ"/>
    <property type="match status" value="1"/>
</dbReference>
<sequence length="71" mass="7879">MYEKEKVQKKYGALPGEVLWIELEKGSHGLGLSLAGNKDRTRMSVFVCGLNPQGNAFKDGRIRTGDEILEV</sequence>